<dbReference type="Proteomes" id="UP000198510">
    <property type="component" value="Unassembled WGS sequence"/>
</dbReference>
<evidence type="ECO:0000259" key="5">
    <source>
        <dbReference type="Pfam" id="PF00326"/>
    </source>
</evidence>
<keyword evidence="3" id="KW-0720">Serine protease</keyword>
<protein>
    <submittedName>
        <fullName evidence="7">Dipeptidyl aminopeptidase/acylaminoacyl peptidase</fullName>
    </submittedName>
</protein>
<dbReference type="Gene3D" id="2.120.10.30">
    <property type="entry name" value="TolB, C-terminal domain"/>
    <property type="match status" value="2"/>
</dbReference>
<dbReference type="InterPro" id="IPR002470">
    <property type="entry name" value="Peptidase_S9A"/>
</dbReference>
<accession>A0A1G9EGS9</accession>
<feature type="domain" description="Peptidase S9A N-terminal" evidence="6">
    <location>
        <begin position="89"/>
        <end position="360"/>
    </location>
</feature>
<name>A0A1G9EGS9_9BACT</name>
<dbReference type="GO" id="GO:0006508">
    <property type="term" value="P:proteolysis"/>
    <property type="evidence" value="ECO:0007669"/>
    <property type="project" value="UniProtKB-KW"/>
</dbReference>
<dbReference type="RefSeq" id="WP_089681464.1">
    <property type="nucleotide sequence ID" value="NZ_FNFO01000003.1"/>
</dbReference>
<feature type="chain" id="PRO_5011678562" evidence="4">
    <location>
        <begin position="22"/>
        <end position="642"/>
    </location>
</feature>
<dbReference type="STRING" id="1075417.SAMN05421823_103467"/>
<dbReference type="InterPro" id="IPR001375">
    <property type="entry name" value="Peptidase_S9_cat"/>
</dbReference>
<keyword evidence="8" id="KW-1185">Reference proteome</keyword>
<dbReference type="PANTHER" id="PTHR42776">
    <property type="entry name" value="SERINE PEPTIDASE S9 FAMILY MEMBER"/>
    <property type="match status" value="1"/>
</dbReference>
<evidence type="ECO:0000256" key="1">
    <source>
        <dbReference type="ARBA" id="ARBA00022670"/>
    </source>
</evidence>
<feature type="domain" description="Peptidase S9 prolyl oligopeptidase catalytic" evidence="5">
    <location>
        <begin position="426"/>
        <end position="633"/>
    </location>
</feature>
<dbReference type="Pfam" id="PF00326">
    <property type="entry name" value="Peptidase_S9"/>
    <property type="match status" value="1"/>
</dbReference>
<sequence>MKRSFSLLLLPLALLACVDTSQRTSSAPARAVKQYTIEQFMDNEKIAGSSFSPDQTKILYSSNRSGIWNAYSLPVAGGEPTALTQSDSNSIYAIAYFPEDERLLFSSDQGGNEINHIYLLDTNGTARDLTPGEQAKASFYGWSHDRQSFFFGSNRRDPQFFDVYEVPVATLEPSLFYENKDGLDLADISPDKRYIVLTKSITTSNNEMYLVDRQTGQQTHLSPHEGNATYSPAYFSLDSQTLYYLTDEKGEFSTLRRYDLASGEHRDELAYDWDIMYAYLSHGGKYRVVGVNDDARNVIHVFDQENDGKEIDFPDVEGGDVTSVNIAPNEDLMTFYVGSSKSPSDLYVYNFATGEHRQLTHTLNAAIDPDDLVEGEVVRYASFDGTKIPALLYKPHQASADSLSPALVWVHGGPGGQSRLGYSPLLQYLTNQGYTVLAVNNRGSSGYGKTFFQMDDQKHGTEDLQDCIWGKKYLAETQYVDSSKIGIIGGSYGGYMVLAALAFQPQAFDVGVDIFGVANWLRTLKSIPPWWGSFRDALYAEMGNPETDSVALYNKSPLFHAQNIEKPLMVLQGANDPRVLKVESDEIVAAAKSNGVPVDYVVFDDEGHGFAKKENEIKGYTAIVAFLDQYLKNAPEAEVNLP</sequence>
<dbReference type="InterPro" id="IPR029058">
    <property type="entry name" value="AB_hydrolase_fold"/>
</dbReference>
<dbReference type="GO" id="GO:0004252">
    <property type="term" value="F:serine-type endopeptidase activity"/>
    <property type="evidence" value="ECO:0007669"/>
    <property type="project" value="InterPro"/>
</dbReference>
<keyword evidence="1" id="KW-0645">Protease</keyword>
<proteinExistence type="predicted"/>
<dbReference type="PROSITE" id="PS51257">
    <property type="entry name" value="PROKAR_LIPOPROTEIN"/>
    <property type="match status" value="1"/>
</dbReference>
<dbReference type="PRINTS" id="PR00862">
    <property type="entry name" value="PROLIGOPTASE"/>
</dbReference>
<gene>
    <name evidence="7" type="ORF">SAMN05421823_103467</name>
</gene>
<dbReference type="EMBL" id="FNFO01000003">
    <property type="protein sequence ID" value="SDK75326.1"/>
    <property type="molecule type" value="Genomic_DNA"/>
</dbReference>
<keyword evidence="2" id="KW-0378">Hydrolase</keyword>
<evidence type="ECO:0000313" key="8">
    <source>
        <dbReference type="Proteomes" id="UP000198510"/>
    </source>
</evidence>
<evidence type="ECO:0000256" key="4">
    <source>
        <dbReference type="SAM" id="SignalP"/>
    </source>
</evidence>
<dbReference type="InterPro" id="IPR023302">
    <property type="entry name" value="Pept_S9A_N"/>
</dbReference>
<evidence type="ECO:0000256" key="3">
    <source>
        <dbReference type="ARBA" id="ARBA00022825"/>
    </source>
</evidence>
<reference evidence="7 8" key="1">
    <citation type="submission" date="2016-10" db="EMBL/GenBank/DDBJ databases">
        <authorList>
            <person name="de Groot N.N."/>
        </authorList>
    </citation>
    <scope>NUCLEOTIDE SEQUENCE [LARGE SCALE GENOMIC DNA]</scope>
    <source>
        <strain evidence="7 8">DSM 25186</strain>
    </source>
</reference>
<dbReference type="AlphaFoldDB" id="A0A1G9EGS9"/>
<dbReference type="SUPFAM" id="SSF82171">
    <property type="entry name" value="DPP6 N-terminal domain-like"/>
    <property type="match status" value="1"/>
</dbReference>
<dbReference type="Pfam" id="PF02897">
    <property type="entry name" value="Peptidase_S9_N"/>
    <property type="match status" value="1"/>
</dbReference>
<evidence type="ECO:0000313" key="7">
    <source>
        <dbReference type="EMBL" id="SDK75326.1"/>
    </source>
</evidence>
<feature type="signal peptide" evidence="4">
    <location>
        <begin position="1"/>
        <end position="21"/>
    </location>
</feature>
<dbReference type="SUPFAM" id="SSF53474">
    <property type="entry name" value="alpha/beta-Hydrolases"/>
    <property type="match status" value="1"/>
</dbReference>
<dbReference type="InterPro" id="IPR011042">
    <property type="entry name" value="6-blade_b-propeller_TolB-like"/>
</dbReference>
<evidence type="ECO:0000259" key="6">
    <source>
        <dbReference type="Pfam" id="PF02897"/>
    </source>
</evidence>
<dbReference type="PANTHER" id="PTHR42776:SF27">
    <property type="entry name" value="DIPEPTIDYL PEPTIDASE FAMILY MEMBER 6"/>
    <property type="match status" value="1"/>
</dbReference>
<keyword evidence="7" id="KW-0031">Aminopeptidase</keyword>
<keyword evidence="4" id="KW-0732">Signal</keyword>
<dbReference type="OrthoDB" id="9812921at2"/>
<dbReference type="Gene3D" id="3.40.50.1820">
    <property type="entry name" value="alpha/beta hydrolase"/>
    <property type="match status" value="1"/>
</dbReference>
<organism evidence="7 8">
    <name type="scientific">Catalinimonas alkaloidigena</name>
    <dbReference type="NCBI Taxonomy" id="1075417"/>
    <lineage>
        <taxon>Bacteria</taxon>
        <taxon>Pseudomonadati</taxon>
        <taxon>Bacteroidota</taxon>
        <taxon>Cytophagia</taxon>
        <taxon>Cytophagales</taxon>
        <taxon>Catalimonadaceae</taxon>
        <taxon>Catalinimonas</taxon>
    </lineage>
</organism>
<evidence type="ECO:0000256" key="2">
    <source>
        <dbReference type="ARBA" id="ARBA00022801"/>
    </source>
</evidence>
<dbReference type="GO" id="GO:0004177">
    <property type="term" value="F:aminopeptidase activity"/>
    <property type="evidence" value="ECO:0007669"/>
    <property type="project" value="UniProtKB-KW"/>
</dbReference>